<dbReference type="RefSeq" id="WP_013113901.1">
    <property type="nucleotide sequence ID" value="NZ_JAWLPZ010000010.1"/>
</dbReference>
<feature type="transmembrane region" description="Helical" evidence="1">
    <location>
        <begin position="90"/>
        <end position="116"/>
    </location>
</feature>
<accession>A0ABX5B6J1</accession>
<evidence type="ECO:0000313" key="3">
    <source>
        <dbReference type="EMBL" id="PPS22846.1"/>
    </source>
</evidence>
<feature type="transmembrane region" description="Helical" evidence="1">
    <location>
        <begin position="47"/>
        <end position="66"/>
    </location>
</feature>
<feature type="transmembrane region" description="Helical" evidence="1">
    <location>
        <begin position="6"/>
        <end position="26"/>
    </location>
</feature>
<feature type="domain" description="DUF4234" evidence="2">
    <location>
        <begin position="7"/>
        <end position="71"/>
    </location>
</feature>
<keyword evidence="1" id="KW-0812">Transmembrane</keyword>
<proteinExistence type="predicted"/>
<gene>
    <name evidence="3" type="ORF">DJ52_02365</name>
</gene>
<organism evidence="3 4">
    <name type="scientific">Brachyspira murdochii</name>
    <dbReference type="NCBI Taxonomy" id="84378"/>
    <lineage>
        <taxon>Bacteria</taxon>
        <taxon>Pseudomonadati</taxon>
        <taxon>Spirochaetota</taxon>
        <taxon>Spirochaetia</taxon>
        <taxon>Brachyspirales</taxon>
        <taxon>Brachyspiraceae</taxon>
        <taxon>Brachyspira</taxon>
    </lineage>
</organism>
<comment type="caution">
    <text evidence="3">The sequence shown here is derived from an EMBL/GenBank/DDBJ whole genome shotgun (WGS) entry which is preliminary data.</text>
</comment>
<dbReference type="EMBL" id="JJMJ01000039">
    <property type="protein sequence ID" value="PPS22846.1"/>
    <property type="molecule type" value="Genomic_DNA"/>
</dbReference>
<feature type="transmembrane region" description="Helical" evidence="1">
    <location>
        <begin position="128"/>
        <end position="150"/>
    </location>
</feature>
<dbReference type="InterPro" id="IPR025328">
    <property type="entry name" value="DUF4234"/>
</dbReference>
<name>A0ABX5B6J1_9SPIR</name>
<dbReference type="Pfam" id="PF14018">
    <property type="entry name" value="DUF4234"/>
    <property type="match status" value="1"/>
</dbReference>
<protein>
    <submittedName>
        <fullName evidence="3">Membrane protein</fullName>
    </submittedName>
</protein>
<evidence type="ECO:0000259" key="2">
    <source>
        <dbReference type="Pfam" id="PF14018"/>
    </source>
</evidence>
<evidence type="ECO:0000313" key="4">
    <source>
        <dbReference type="Proteomes" id="UP000238924"/>
    </source>
</evidence>
<evidence type="ECO:0000256" key="1">
    <source>
        <dbReference type="SAM" id="Phobius"/>
    </source>
</evidence>
<reference evidence="3 4" key="1">
    <citation type="submission" date="2014-04" db="EMBL/GenBank/DDBJ databases">
        <title>Whole genome sequence of 'Brachyspira hampsonii' D13-03603F2.</title>
        <authorList>
            <person name="Patterson A.H."/>
            <person name="Chaban B."/>
            <person name="Fernando C."/>
            <person name="Harding J.C."/>
            <person name="Hill J.E."/>
        </authorList>
    </citation>
    <scope>NUCLEOTIDE SEQUENCE [LARGE SCALE GENOMIC DNA]</scope>
    <source>
        <strain evidence="3 4">D13-03603F2</strain>
    </source>
</reference>
<sequence>MKKGTVRTIPIMFLLNIITCGWYYIYWIYQTSSEIKRFTEREDLNPALEVILGIVTGGLYFKYWYYKYGKIVYKEMPLKVGMNNTEDKTIVLVLIDIAVAVLYFFNIFFNVLILTLKLISSPAKAEDLVMLSSIIPTGLIFIVNISSLMMQDKLNNIWDKVQ</sequence>
<keyword evidence="1" id="KW-1133">Transmembrane helix</keyword>
<dbReference type="Proteomes" id="UP000238924">
    <property type="component" value="Unassembled WGS sequence"/>
</dbReference>
<keyword evidence="4" id="KW-1185">Reference proteome</keyword>
<keyword evidence="1" id="KW-0472">Membrane</keyword>